<dbReference type="PANTHER" id="PTHR33490">
    <property type="entry name" value="BLR5614 PROTEIN-RELATED"/>
    <property type="match status" value="1"/>
</dbReference>
<dbReference type="EMBL" id="CP162601">
    <property type="protein sequence ID" value="XDK24399.1"/>
    <property type="molecule type" value="Genomic_DNA"/>
</dbReference>
<dbReference type="InterPro" id="IPR018667">
    <property type="entry name" value="DUF2126"/>
</dbReference>
<dbReference type="AlphaFoldDB" id="A0AB39HE08"/>
<protein>
    <submittedName>
        <fullName evidence="3">DUF2126 domain-containing protein</fullName>
    </submittedName>
</protein>
<evidence type="ECO:0000256" key="1">
    <source>
        <dbReference type="SAM" id="MobiDB-lite"/>
    </source>
</evidence>
<feature type="region of interest" description="Disordered" evidence="1">
    <location>
        <begin position="565"/>
        <end position="585"/>
    </location>
</feature>
<dbReference type="InterPro" id="IPR002931">
    <property type="entry name" value="Transglutaminase-like"/>
</dbReference>
<proteinExistence type="predicted"/>
<dbReference type="Pfam" id="PF01841">
    <property type="entry name" value="Transglut_core"/>
    <property type="match status" value="1"/>
</dbReference>
<dbReference type="InterPro" id="IPR013589">
    <property type="entry name" value="Bac_transglu_N"/>
</dbReference>
<accession>A0AB39HE08</accession>
<dbReference type="InterPro" id="IPR038765">
    <property type="entry name" value="Papain-like_cys_pep_sf"/>
</dbReference>
<dbReference type="KEGG" id="vih:AB0763_09240"/>
<dbReference type="PANTHER" id="PTHR33490:SF1">
    <property type="entry name" value="SLL1233 PROTEIN"/>
    <property type="match status" value="1"/>
</dbReference>
<name>A0AB39HE08_9VIBR</name>
<dbReference type="Gene3D" id="3.10.620.30">
    <property type="match status" value="1"/>
</dbReference>
<dbReference type="Pfam" id="PF08379">
    <property type="entry name" value="Bact_transglu_N"/>
    <property type="match status" value="1"/>
</dbReference>
<organism evidence="3">
    <name type="scientific">Vibrio sp. HB236076</name>
    <dbReference type="NCBI Taxonomy" id="3232307"/>
    <lineage>
        <taxon>Bacteria</taxon>
        <taxon>Pseudomonadati</taxon>
        <taxon>Pseudomonadota</taxon>
        <taxon>Gammaproteobacteria</taxon>
        <taxon>Vibrionales</taxon>
        <taxon>Vibrionaceae</taxon>
        <taxon>Vibrio</taxon>
    </lineage>
</organism>
<feature type="domain" description="Transglutaminase-like" evidence="2">
    <location>
        <begin position="173"/>
        <end position="249"/>
    </location>
</feature>
<dbReference type="SUPFAM" id="SSF54001">
    <property type="entry name" value="Cysteine proteinases"/>
    <property type="match status" value="1"/>
</dbReference>
<feature type="compositionally biased region" description="Polar residues" evidence="1">
    <location>
        <begin position="565"/>
        <end position="581"/>
    </location>
</feature>
<dbReference type="SMART" id="SM00460">
    <property type="entry name" value="TGc"/>
    <property type="match status" value="1"/>
</dbReference>
<dbReference type="Pfam" id="PF09899">
    <property type="entry name" value="DUF2126"/>
    <property type="match status" value="1"/>
</dbReference>
<sequence>MTIRVALVHKTSYDFDREINVAPHVLRLRPAPHSRTHIHGYSLKVKPEGHFLNWQQDPFGNYQARIVFPEKVKKMEFEVEVIADMTVINPFDFFIEEYAEKYPFHYDKSLADELLPYLKTSQDCPELDAWLADVDTKTPTRIVDFLVDLNSKLANQIDYGIRLEPGVQTCQETLTLKKGSCRDTSWLLVQILRRLGLAARFASGYLVQLTADVEALDGPSGPKEDFTDLHAWCEVYLPGAGWIGLDPTSGLFAGEGHIPLACTPEPSSAAPITGATDKCETKFDFSNQVFRIHEDPRVTKPYPDGEWDNIKALGFAVDEVLEQQDVRLTMGGEPTFVSIDDMDSEQWNTKALGDDKLRLAKDLLLRLKAQFNAQGLLHYGQGKWYPGEELPRWALGCFWRTDGEALWHRPELLADVDKDYQHTVEDAKAFGRQLCRSLGLESEYLQAAYEDSLYYLWQERALPVDVDPTKASLKDDLERRRLAALLTRGLDVETGFVLPIEHQSQGWVSSHWPQRADVITLIPGDSPMGFRLPLNSLPAVSEKERPQQTDPFAPRESLLAYSPDTHSSNQAFARPQTTQPQDGKLGDSQAVIPTAICIEPREGKLHLFLPPMTALEHYVELLYHIECTAKALSLPVVIEGYEPPKDPRLQKFLITPDPGVIEVNIHPSSDWADLVEKTELLYREAHFSRLGTEKFMLDGRHTGTGGGNHITLGGPTPEDSPFLRKPDLLRSFVTFWQHHPGLSYLFSGMFIGPTSQAPRPDEGRDEALYEMEIAFQNFPEGLVETPWLVDRLMRNLLVDVTGNTHRSEFCIDKMYAAGSASGRQGLLEFRGFEMPPHPHMSLVQVLLLRCLVARFWQAPYTHPLVRWGTSLHDKFMMPYYVWQDIKEVVDDLQRHGFPFKLEWLIPFEEFRFPHYGRQQIDDIELELRWAIEPWHVLGEEVTQSGTSRFVDSSVERLQVRVTGLTDSRYVLACNGRRVPLRSTGRKGEYVAAVRYKAWAPPSALHPTLGMDSPLVFDLIDTWNGLSIGGCTYHVSHPGGRSYETLPVNGHEAEARRVNRFWDHGLTQGPFQPAPEFNAIRGFFDNGEAPRPMAPPAEEICHEYPNTLDLRKKPVRMS</sequence>
<reference evidence="3" key="1">
    <citation type="submission" date="2024-07" db="EMBL/GenBank/DDBJ databases">
        <title>Genome Analysis of a Potential Novel Vibrio Species Secreting pH- and Thermo-stable Alginate Lyase and its Application in Producing Alginate Oligosaccharides.</title>
        <authorList>
            <person name="Huang H."/>
            <person name="Bao K."/>
        </authorList>
    </citation>
    <scope>NUCLEOTIDE SEQUENCE</scope>
    <source>
        <strain evidence="3">HB236076</strain>
    </source>
</reference>
<dbReference type="RefSeq" id="WP_306100457.1">
    <property type="nucleotide sequence ID" value="NZ_CP162601.1"/>
</dbReference>
<gene>
    <name evidence="3" type="ORF">AB0763_09240</name>
</gene>
<evidence type="ECO:0000313" key="3">
    <source>
        <dbReference type="EMBL" id="XDK24399.1"/>
    </source>
</evidence>
<evidence type="ECO:0000259" key="2">
    <source>
        <dbReference type="SMART" id="SM00460"/>
    </source>
</evidence>